<dbReference type="Proteomes" id="UP000269041">
    <property type="component" value="Unassembled WGS sequence"/>
</dbReference>
<keyword evidence="1" id="KW-0175">Coiled coil</keyword>
<dbReference type="NCBIfam" id="NF008244">
    <property type="entry name" value="PRK11020.1"/>
    <property type="match status" value="1"/>
</dbReference>
<reference evidence="3 4" key="1">
    <citation type="submission" date="2018-12" db="EMBL/GenBank/DDBJ databases">
        <title>Genomic taxonomy of the Vibrionaceae family.</title>
        <authorList>
            <person name="Gomez-Gil B."/>
            <person name="Enciso-Ibarra K."/>
        </authorList>
    </citation>
    <scope>NUCLEOTIDE SEQUENCE [LARGE SCALE GENOMIC DNA]</scope>
    <source>
        <strain evidence="3 4">CAIM 594</strain>
    </source>
</reference>
<dbReference type="AlphaFoldDB" id="A0A3R9E094"/>
<protein>
    <submittedName>
        <fullName evidence="3">YibL family ribosome-associated protein</fullName>
    </submittedName>
</protein>
<dbReference type="Gene3D" id="3.30.1370.150">
    <property type="entry name" value="Uncharacterised protein PF10928, DUF2810"/>
    <property type="match status" value="1"/>
</dbReference>
<reference evidence="2 5" key="2">
    <citation type="submission" date="2019-09" db="EMBL/GenBank/DDBJ databases">
        <title>Draft genome sequencing and comparative genomics of hatchery-associated Vibrios.</title>
        <authorList>
            <person name="Kehlet-Delgado H."/>
            <person name="Mueller R.S."/>
        </authorList>
    </citation>
    <scope>NUCLEOTIDE SEQUENCE [LARGE SCALE GENOMIC DNA]</scope>
    <source>
        <strain evidence="2 5">99-46-Y</strain>
    </source>
</reference>
<organism evidence="3 4">
    <name type="scientific">Vibrio pectenicida</name>
    <dbReference type="NCBI Taxonomy" id="62763"/>
    <lineage>
        <taxon>Bacteria</taxon>
        <taxon>Pseudomonadati</taxon>
        <taxon>Pseudomonadota</taxon>
        <taxon>Gammaproteobacteria</taxon>
        <taxon>Vibrionales</taxon>
        <taxon>Vibrionaceae</taxon>
        <taxon>Vibrio</taxon>
    </lineage>
</organism>
<feature type="coiled-coil region" evidence="1">
    <location>
        <begin position="7"/>
        <end position="53"/>
    </location>
</feature>
<evidence type="ECO:0000313" key="3">
    <source>
        <dbReference type="EMBL" id="RSD31303.1"/>
    </source>
</evidence>
<keyword evidence="4" id="KW-1185">Reference proteome</keyword>
<evidence type="ECO:0000256" key="1">
    <source>
        <dbReference type="SAM" id="Coils"/>
    </source>
</evidence>
<evidence type="ECO:0000313" key="2">
    <source>
        <dbReference type="EMBL" id="NOH72517.1"/>
    </source>
</evidence>
<evidence type="ECO:0000313" key="4">
    <source>
        <dbReference type="Proteomes" id="UP000269041"/>
    </source>
</evidence>
<evidence type="ECO:0000313" key="5">
    <source>
        <dbReference type="Proteomes" id="UP000565719"/>
    </source>
</evidence>
<name>A0A3R9E094_9VIBR</name>
<gene>
    <name evidence="3" type="ORF">EJA03_09540</name>
    <name evidence="2" type="ORF">F0225_14375</name>
</gene>
<comment type="caution">
    <text evidence="3">The sequence shown here is derived from an EMBL/GenBank/DDBJ whole genome shotgun (WGS) entry which is preliminary data.</text>
</comment>
<dbReference type="EMBL" id="VTXC01000042">
    <property type="protein sequence ID" value="NOH72517.1"/>
    <property type="molecule type" value="Genomic_DNA"/>
</dbReference>
<sequence>MSTTQEIQDLNNRVDKCQRKLDSARTRGDQEMVTKFTDEIDKLNKKIHAFRSKQTYDLSKERKTLKAMAFSREITKAEQADIGKLKKSVKGLIVVHPMTKLGKFLELSVMTGYAPKPF</sequence>
<dbReference type="InterPro" id="IPR021230">
    <property type="entry name" value="DUF2810"/>
</dbReference>
<dbReference type="Proteomes" id="UP000565719">
    <property type="component" value="Unassembled WGS sequence"/>
</dbReference>
<dbReference type="Pfam" id="PF10928">
    <property type="entry name" value="DUF2810"/>
    <property type="match status" value="1"/>
</dbReference>
<accession>A0A3R9E094</accession>
<proteinExistence type="predicted"/>
<dbReference type="EMBL" id="RSFA01000036">
    <property type="protein sequence ID" value="RSD31303.1"/>
    <property type="molecule type" value="Genomic_DNA"/>
</dbReference>
<dbReference type="OrthoDB" id="6454978at2"/>
<dbReference type="RefSeq" id="WP_125321011.1">
    <property type="nucleotide sequence ID" value="NZ_AP024890.1"/>
</dbReference>